<sequence length="799" mass="90318">MLRHSLILICRSFKKYYGTFCINLIGLSTGLTAALFIYLWVNDELTVDKFHEKDRHLFQVMKNTPTSSGVFTMEGTPARLAEALAKEMPDVEYAASVTNSDWSSGKGLISYNGTRIKTEGQFVSKDYFNVFSYSFIQGDQKTAFSDKYNILLSEDLAMKLFNTTEDVVGKIVEWKHEGLDGLFTVSGIYKQLPPNASLKSDILLNYELFLERNPKLENWLNSDPSTYMVLRKDTDVDQFNTKISGFIKSKNKDAEATLFLQRYSEKYLHNRYENGKPVGGRMAYVTLFIIVALFILLNACINFMNLSTAKAMRRFKEVGVRKVMGAKRRTLVFQFLLESMLMTSLSLGVAIVLIRLFLPWFNEVTGKQLSLGFDPRLILGALGITILTGIVSGSYPSLYLSNFNLVAALKGKLNTYIGELWTRKGLVLFQSMISVVLIISTWIVYKQIELVQTKNLGYVRDNIVHFEMGADDAIKDKQAFEADLELRLQEIKKIPGVINATNFRHSITNRQGGTTDIAWEGKDADHAIEFTDLAGGYDFIETLDIEMKEGRSYSRNFASEESKVVLNEKAVEVMGLKDPVGKVIRIWNEDQEIIGVTKNFHFQSLYEEIKPLFFDLSLNKRVSKIMVKIKAGSEQETLEQLGRLYAVHNPGVAFEYSFLDSDYQALYESENRVAILSKYFAAISIVISCLGLFGLAVFTAERKKKEIGIRKVLGSTVWRVVYLLTGEFFKTVFIAILIAFPVSYIIARKWLDSFAYKIELTWWHFAGTGILVLLVTGLTVGAQAVKAALANPTKSLKDE</sequence>
<dbReference type="Proteomes" id="UP000184212">
    <property type="component" value="Unassembled WGS sequence"/>
</dbReference>
<keyword evidence="5 6" id="KW-0472">Membrane</keyword>
<dbReference type="Pfam" id="PF12704">
    <property type="entry name" value="MacB_PCD"/>
    <property type="match status" value="2"/>
</dbReference>
<feature type="transmembrane region" description="Helical" evidence="6">
    <location>
        <begin position="679"/>
        <end position="700"/>
    </location>
</feature>
<feature type="domain" description="ABC3 transporter permease C-terminal" evidence="7">
    <location>
        <begin position="289"/>
        <end position="404"/>
    </location>
</feature>
<evidence type="ECO:0000256" key="4">
    <source>
        <dbReference type="ARBA" id="ARBA00022989"/>
    </source>
</evidence>
<accession>A0A1M5VR91</accession>
<keyword evidence="3 6" id="KW-0812">Transmembrane</keyword>
<evidence type="ECO:0000256" key="3">
    <source>
        <dbReference type="ARBA" id="ARBA00022692"/>
    </source>
</evidence>
<dbReference type="PANTHER" id="PTHR30572">
    <property type="entry name" value="MEMBRANE COMPONENT OF TRANSPORTER-RELATED"/>
    <property type="match status" value="1"/>
</dbReference>
<protein>
    <submittedName>
        <fullName evidence="9">ABC-type antimicrobial peptide transport system, permease component</fullName>
    </submittedName>
</protein>
<feature type="domain" description="MacB-like periplasmic core" evidence="8">
    <location>
        <begin position="458"/>
        <end position="640"/>
    </location>
</feature>
<feature type="transmembrane region" description="Helical" evidence="6">
    <location>
        <begin position="20"/>
        <end position="41"/>
    </location>
</feature>
<keyword evidence="2" id="KW-1003">Cell membrane</keyword>
<evidence type="ECO:0000256" key="1">
    <source>
        <dbReference type="ARBA" id="ARBA00004651"/>
    </source>
</evidence>
<feature type="transmembrane region" description="Helical" evidence="6">
    <location>
        <begin position="378"/>
        <end position="405"/>
    </location>
</feature>
<feature type="domain" description="ABC3 transporter permease C-terminal" evidence="7">
    <location>
        <begin position="680"/>
        <end position="788"/>
    </location>
</feature>
<comment type="subcellular location">
    <subcellularLocation>
        <location evidence="1">Cell membrane</location>
        <topology evidence="1">Multi-pass membrane protein</topology>
    </subcellularLocation>
</comment>
<proteinExistence type="predicted"/>
<dbReference type="InterPro" id="IPR050250">
    <property type="entry name" value="Macrolide_Exporter_MacB"/>
</dbReference>
<dbReference type="InterPro" id="IPR003838">
    <property type="entry name" value="ABC3_permease_C"/>
</dbReference>
<dbReference type="RefSeq" id="WP_073140704.1">
    <property type="nucleotide sequence ID" value="NZ_FQWQ01000004.1"/>
</dbReference>
<dbReference type="GO" id="GO:0005886">
    <property type="term" value="C:plasma membrane"/>
    <property type="evidence" value="ECO:0007669"/>
    <property type="project" value="UniProtKB-SubCell"/>
</dbReference>
<dbReference type="STRING" id="947013.SAMN04488109_5332"/>
<dbReference type="Pfam" id="PF02687">
    <property type="entry name" value="FtsX"/>
    <property type="match status" value="2"/>
</dbReference>
<dbReference type="AlphaFoldDB" id="A0A1M5VR91"/>
<dbReference type="EMBL" id="FQWQ01000004">
    <property type="protein sequence ID" value="SHH77762.1"/>
    <property type="molecule type" value="Genomic_DNA"/>
</dbReference>
<evidence type="ECO:0000313" key="10">
    <source>
        <dbReference type="Proteomes" id="UP000184212"/>
    </source>
</evidence>
<feature type="transmembrane region" description="Helical" evidence="6">
    <location>
        <begin position="282"/>
        <end position="306"/>
    </location>
</feature>
<feature type="transmembrane region" description="Helical" evidence="6">
    <location>
        <begin position="331"/>
        <end position="358"/>
    </location>
</feature>
<evidence type="ECO:0000256" key="5">
    <source>
        <dbReference type="ARBA" id="ARBA00023136"/>
    </source>
</evidence>
<feature type="transmembrane region" description="Helical" evidence="6">
    <location>
        <begin position="426"/>
        <end position="445"/>
    </location>
</feature>
<evidence type="ECO:0000313" key="9">
    <source>
        <dbReference type="EMBL" id="SHH77762.1"/>
    </source>
</evidence>
<dbReference type="InterPro" id="IPR025857">
    <property type="entry name" value="MacB_PCD"/>
</dbReference>
<evidence type="ECO:0000256" key="2">
    <source>
        <dbReference type="ARBA" id="ARBA00022475"/>
    </source>
</evidence>
<reference evidence="9 10" key="1">
    <citation type="submission" date="2016-11" db="EMBL/GenBank/DDBJ databases">
        <authorList>
            <person name="Jaros S."/>
            <person name="Januszkiewicz K."/>
            <person name="Wedrychowicz H."/>
        </authorList>
    </citation>
    <scope>NUCLEOTIDE SEQUENCE [LARGE SCALE GENOMIC DNA]</scope>
    <source>
        <strain evidence="9 10">DSM 24574</strain>
    </source>
</reference>
<dbReference type="PANTHER" id="PTHR30572:SF18">
    <property type="entry name" value="ABC-TYPE MACROLIDE FAMILY EXPORT SYSTEM PERMEASE COMPONENT 2"/>
    <property type="match status" value="1"/>
</dbReference>
<evidence type="ECO:0000259" key="8">
    <source>
        <dbReference type="Pfam" id="PF12704"/>
    </source>
</evidence>
<name>A0A1M5VR91_9BACT</name>
<evidence type="ECO:0000256" key="6">
    <source>
        <dbReference type="SAM" id="Phobius"/>
    </source>
</evidence>
<gene>
    <name evidence="9" type="ORF">SAMN04488109_5332</name>
</gene>
<keyword evidence="10" id="KW-1185">Reference proteome</keyword>
<feature type="domain" description="MacB-like periplasmic core" evidence="8">
    <location>
        <begin position="22"/>
        <end position="243"/>
    </location>
</feature>
<feature type="transmembrane region" description="Helical" evidence="6">
    <location>
        <begin position="720"/>
        <end position="742"/>
    </location>
</feature>
<feature type="transmembrane region" description="Helical" evidence="6">
    <location>
        <begin position="762"/>
        <end position="785"/>
    </location>
</feature>
<keyword evidence="4 6" id="KW-1133">Transmembrane helix</keyword>
<evidence type="ECO:0000259" key="7">
    <source>
        <dbReference type="Pfam" id="PF02687"/>
    </source>
</evidence>
<dbReference type="OrthoDB" id="5933722at2"/>
<organism evidence="9 10">
    <name type="scientific">Chryseolinea serpens</name>
    <dbReference type="NCBI Taxonomy" id="947013"/>
    <lineage>
        <taxon>Bacteria</taxon>
        <taxon>Pseudomonadati</taxon>
        <taxon>Bacteroidota</taxon>
        <taxon>Cytophagia</taxon>
        <taxon>Cytophagales</taxon>
        <taxon>Fulvivirgaceae</taxon>
        <taxon>Chryseolinea</taxon>
    </lineage>
</organism>
<dbReference type="GO" id="GO:0022857">
    <property type="term" value="F:transmembrane transporter activity"/>
    <property type="evidence" value="ECO:0007669"/>
    <property type="project" value="TreeGrafter"/>
</dbReference>